<evidence type="ECO:0000313" key="6">
    <source>
        <dbReference type="Proteomes" id="UP000240493"/>
    </source>
</evidence>
<dbReference type="GO" id="GO:0016787">
    <property type="term" value="F:hydrolase activity"/>
    <property type="evidence" value="ECO:0007669"/>
    <property type="project" value="UniProtKB-KW"/>
</dbReference>
<feature type="chain" id="PRO_5015412011" description="Peptidase S33 tripeptidyl aminopeptidase-like C-terminal domain-containing protein" evidence="3">
    <location>
        <begin position="19"/>
        <end position="610"/>
    </location>
</feature>
<evidence type="ECO:0000259" key="4">
    <source>
        <dbReference type="Pfam" id="PF08386"/>
    </source>
</evidence>
<feature type="domain" description="Peptidase S33 tripeptidyl aminopeptidase-like C-terminal" evidence="4">
    <location>
        <begin position="456"/>
        <end position="575"/>
    </location>
</feature>
<dbReference type="PANTHER" id="PTHR43248:SF25">
    <property type="entry name" value="AB HYDROLASE-1 DOMAIN-CONTAINING PROTEIN-RELATED"/>
    <property type="match status" value="1"/>
</dbReference>
<dbReference type="SUPFAM" id="SSF53474">
    <property type="entry name" value="alpha/beta-Hydrolases"/>
    <property type="match status" value="1"/>
</dbReference>
<dbReference type="Proteomes" id="UP000240493">
    <property type="component" value="Unassembled WGS sequence"/>
</dbReference>
<dbReference type="InterPro" id="IPR051601">
    <property type="entry name" value="Serine_prot/Carboxylest_S33"/>
</dbReference>
<gene>
    <name evidence="5" type="ORF">M441DRAFT_30728</name>
</gene>
<dbReference type="EMBL" id="KZ679269">
    <property type="protein sequence ID" value="PTB36807.1"/>
    <property type="molecule type" value="Genomic_DNA"/>
</dbReference>
<evidence type="ECO:0000256" key="2">
    <source>
        <dbReference type="ARBA" id="ARBA00022801"/>
    </source>
</evidence>
<dbReference type="OrthoDB" id="425534at2759"/>
<reference evidence="5 6" key="1">
    <citation type="submission" date="2016-07" db="EMBL/GenBank/DDBJ databases">
        <title>Multiple horizontal gene transfer events from other fungi enriched the ability of initially mycotrophic Trichoderma (Ascomycota) to feed on dead plant biomass.</title>
        <authorList>
            <consortium name="DOE Joint Genome Institute"/>
            <person name="Aerts A."/>
            <person name="Atanasova L."/>
            <person name="Chenthamara K."/>
            <person name="Zhang J."/>
            <person name="Grujic M."/>
            <person name="Henrissat B."/>
            <person name="Kuo A."/>
            <person name="Salamov A."/>
            <person name="Lipzen A."/>
            <person name="Labutti K."/>
            <person name="Barry K."/>
            <person name="Miao Y."/>
            <person name="Rahimi M.J."/>
            <person name="Shen Q."/>
            <person name="Grigoriev I.V."/>
            <person name="Kubicek C.P."/>
            <person name="Druzhinina I.S."/>
        </authorList>
    </citation>
    <scope>NUCLEOTIDE SEQUENCE [LARGE SCALE GENOMIC DNA]</scope>
    <source>
        <strain evidence="5 6">CBS 433.97</strain>
    </source>
</reference>
<dbReference type="InterPro" id="IPR013595">
    <property type="entry name" value="Pept_S33_TAP-like_C"/>
</dbReference>
<comment type="similarity">
    <text evidence="1">Belongs to the peptidase S33 family.</text>
</comment>
<sequence length="610" mass="65533">MRAAVGIALNGLVGLAAAGNASSQFDWTTIAPSKHLEYHDCFDGFKCARLIAPLDYRNASDPRTIALAMIKLPAVVPDDDAAFAGPVFTNPGGPGGSGVESLLSGGKGLRDVLDKPGRRHYEIVSFDPRGIGSSTPRANCFAHDTLGRDAALLELRGRGPLDGGALPYVLALQKAIGRRCQDADESGVNGGQILGYMGTPNVARDMVHMVDKIAELRAREADARDARFELKRRRSYEDVDTDDGDDVPRLQYVGYSYGTVLGNYFASMFPGRVGRLMLDGVVNAKDYSSGPGWLTNLRDTDELADRFFTGCHLAGPENCALARENDAAVKGRFYEWLGKLDEEPISAVSPTGAVVVISSQDIREMLGQALYTPRDSFRGFAKAVDDAMKGNSSAIVERLFARQIPSLKDACEVDGGAVAFFQEAGAGVLCADGDDVSGLNATWWKHYIRRQVGTSTVFGAYWSNIRMACNAWNFNFRPNWVFKGPFTTPPAAYSAAGKPLAGHPAAPILFVSNRLDPVTPLAAARAMAAQHPGAGLLIAEAFGHCAMGNGESACLHKHIADYFDTGVVPDGEAVCEADCGPWDEECDTVGAQVIHQENRGYHRKYPLGIF</sequence>
<proteinExistence type="inferred from homology"/>
<dbReference type="AlphaFoldDB" id="A0A2T3YWA5"/>
<keyword evidence="2" id="KW-0378">Hydrolase</keyword>
<dbReference type="PANTHER" id="PTHR43248">
    <property type="entry name" value="2-SUCCINYL-6-HYDROXY-2,4-CYCLOHEXADIENE-1-CARBOXYLATE SYNTHASE"/>
    <property type="match status" value="1"/>
</dbReference>
<dbReference type="InterPro" id="IPR029058">
    <property type="entry name" value="AB_hydrolase_fold"/>
</dbReference>
<evidence type="ECO:0000256" key="3">
    <source>
        <dbReference type="SAM" id="SignalP"/>
    </source>
</evidence>
<keyword evidence="6" id="KW-1185">Reference proteome</keyword>
<feature type="signal peptide" evidence="3">
    <location>
        <begin position="1"/>
        <end position="18"/>
    </location>
</feature>
<dbReference type="Gene3D" id="3.40.50.1820">
    <property type="entry name" value="alpha/beta hydrolase"/>
    <property type="match status" value="1"/>
</dbReference>
<dbReference type="Pfam" id="PF08386">
    <property type="entry name" value="Abhydrolase_4"/>
    <property type="match status" value="1"/>
</dbReference>
<organism evidence="5 6">
    <name type="scientific">Trichoderma asperellum (strain ATCC 204424 / CBS 433.97 / NBRC 101777)</name>
    <dbReference type="NCBI Taxonomy" id="1042311"/>
    <lineage>
        <taxon>Eukaryota</taxon>
        <taxon>Fungi</taxon>
        <taxon>Dikarya</taxon>
        <taxon>Ascomycota</taxon>
        <taxon>Pezizomycotina</taxon>
        <taxon>Sordariomycetes</taxon>
        <taxon>Hypocreomycetidae</taxon>
        <taxon>Hypocreales</taxon>
        <taxon>Hypocreaceae</taxon>
        <taxon>Trichoderma</taxon>
    </lineage>
</organism>
<protein>
    <recommendedName>
        <fullName evidence="4">Peptidase S33 tripeptidyl aminopeptidase-like C-terminal domain-containing protein</fullName>
    </recommendedName>
</protein>
<evidence type="ECO:0000256" key="1">
    <source>
        <dbReference type="ARBA" id="ARBA00010088"/>
    </source>
</evidence>
<keyword evidence="3" id="KW-0732">Signal</keyword>
<dbReference type="STRING" id="1042311.A0A2T3YWA5"/>
<accession>A0A2T3YWA5</accession>
<evidence type="ECO:0000313" key="5">
    <source>
        <dbReference type="EMBL" id="PTB36807.1"/>
    </source>
</evidence>
<name>A0A2T3YWA5_TRIA4</name>